<feature type="transmembrane region" description="Helical" evidence="8">
    <location>
        <begin position="333"/>
        <end position="351"/>
    </location>
</feature>
<comment type="subcellular location">
    <subcellularLocation>
        <location evidence="1">Cell membrane</location>
        <topology evidence="1">Multi-pass membrane protein</topology>
    </subcellularLocation>
</comment>
<dbReference type="PANTHER" id="PTHR13285:SF18">
    <property type="entry name" value="PROTEIN-CYSTEINE N-PALMITOYLTRANSFERASE RASP"/>
    <property type="match status" value="1"/>
</dbReference>
<evidence type="ECO:0000256" key="4">
    <source>
        <dbReference type="ARBA" id="ARBA00022692"/>
    </source>
</evidence>
<feature type="transmembrane region" description="Helical" evidence="8">
    <location>
        <begin position="441"/>
        <end position="460"/>
    </location>
</feature>
<feature type="transmembrane region" description="Helical" evidence="8">
    <location>
        <begin position="231"/>
        <end position="262"/>
    </location>
</feature>
<keyword evidence="10" id="KW-1185">Reference proteome</keyword>
<feature type="transmembrane region" description="Helical" evidence="8">
    <location>
        <begin position="192"/>
        <end position="210"/>
    </location>
</feature>
<name>A0A918JY25_9FLAO</name>
<evidence type="ECO:0000256" key="7">
    <source>
        <dbReference type="PIRNR" id="PIRNR016636"/>
    </source>
</evidence>
<protein>
    <submittedName>
        <fullName evidence="9">O-acyltransferase</fullName>
    </submittedName>
</protein>
<dbReference type="PANTHER" id="PTHR13285">
    <property type="entry name" value="ACYLTRANSFERASE"/>
    <property type="match status" value="1"/>
</dbReference>
<evidence type="ECO:0000256" key="3">
    <source>
        <dbReference type="ARBA" id="ARBA00022475"/>
    </source>
</evidence>
<keyword evidence="5 8" id="KW-1133">Transmembrane helix</keyword>
<evidence type="ECO:0000256" key="1">
    <source>
        <dbReference type="ARBA" id="ARBA00004651"/>
    </source>
</evidence>
<evidence type="ECO:0000256" key="6">
    <source>
        <dbReference type="ARBA" id="ARBA00023136"/>
    </source>
</evidence>
<dbReference type="Proteomes" id="UP000601108">
    <property type="component" value="Unassembled WGS sequence"/>
</dbReference>
<dbReference type="EMBL" id="BMWS01000023">
    <property type="protein sequence ID" value="GGX27070.1"/>
    <property type="molecule type" value="Genomic_DNA"/>
</dbReference>
<feature type="transmembrane region" description="Helical" evidence="8">
    <location>
        <begin position="51"/>
        <end position="68"/>
    </location>
</feature>
<evidence type="ECO:0000313" key="10">
    <source>
        <dbReference type="Proteomes" id="UP000601108"/>
    </source>
</evidence>
<gene>
    <name evidence="9" type="ORF">GCM10007384_30380</name>
</gene>
<dbReference type="InterPro" id="IPR051085">
    <property type="entry name" value="MB_O-acyltransferase"/>
</dbReference>
<sequence length="470" mass="55193">MFFNSIDFFIFLLIVFLLYWLVVYKNLKFQNVLIVIASYIFYGWWDWRFLSLIALSTIVDYIVGFRVYETRNLLFKKRWLWVSIVFNLGLLGFFKYYNFFIESWVDLFSSVGYEFQSTRTLQVILPVGISFYTFQTLSYSIDIYRGKLKPTRDFIAFAAFVSFFPQLVAGPIERATNLVPQFLHKRTFTYKTFSYGIKLMIWGFFLKLVVADRAAIYVNAVYNNVDNHDGLTFIAATILFAFQIYGDFAGYSLIAIGVSKLFGFELMTNFKRPYFSASVSEFWTRWHISLSTWFRDYLYIPLGGNRVGKFRWLFNLFITFLISGLWHGSNWTFVVWGALNGLYLTLEILVFKKKRKGLINVLFTFVLINFSWIFFRANSIENAFYIIKKVFTSPGHLYIGSGDDITASLYATLAIAILLVVEMKKEYFNTIFSISNNKSELIRLIGYAVLIYMILYFGVFGKSQFIYFQF</sequence>
<keyword evidence="6 7" id="KW-0472">Membrane</keyword>
<dbReference type="GO" id="GO:0042121">
    <property type="term" value="P:alginic acid biosynthetic process"/>
    <property type="evidence" value="ECO:0007669"/>
    <property type="project" value="InterPro"/>
</dbReference>
<dbReference type="InterPro" id="IPR024194">
    <property type="entry name" value="Ac/AlaTfrase_AlgI/DltB"/>
</dbReference>
<accession>A0A918JY25</accession>
<proteinExistence type="inferred from homology"/>
<feature type="transmembrane region" description="Helical" evidence="8">
    <location>
        <begin position="6"/>
        <end position="22"/>
    </location>
</feature>
<dbReference type="GO" id="GO:0005886">
    <property type="term" value="C:plasma membrane"/>
    <property type="evidence" value="ECO:0007669"/>
    <property type="project" value="UniProtKB-SubCell"/>
</dbReference>
<feature type="transmembrane region" description="Helical" evidence="8">
    <location>
        <begin position="358"/>
        <end position="377"/>
    </location>
</feature>
<feature type="transmembrane region" description="Helical" evidence="8">
    <location>
        <begin position="121"/>
        <end position="141"/>
    </location>
</feature>
<dbReference type="PIRSF" id="PIRSF016636">
    <property type="entry name" value="AlgI_DltB"/>
    <property type="match status" value="1"/>
</dbReference>
<evidence type="ECO:0000256" key="5">
    <source>
        <dbReference type="ARBA" id="ARBA00022989"/>
    </source>
</evidence>
<organism evidence="9 10">
    <name type="scientific">Aquimarina muelleri</name>
    <dbReference type="NCBI Taxonomy" id="279356"/>
    <lineage>
        <taxon>Bacteria</taxon>
        <taxon>Pseudomonadati</taxon>
        <taxon>Bacteroidota</taxon>
        <taxon>Flavobacteriia</taxon>
        <taxon>Flavobacteriales</taxon>
        <taxon>Flavobacteriaceae</taxon>
        <taxon>Aquimarina</taxon>
    </lineage>
</organism>
<keyword evidence="3 7" id="KW-1003">Cell membrane</keyword>
<comment type="caution">
    <text evidence="9">The sequence shown here is derived from an EMBL/GenBank/DDBJ whole genome shotgun (WGS) entry which is preliminary data.</text>
</comment>
<comment type="similarity">
    <text evidence="2 7">Belongs to the membrane-bound acyltransferase family.</text>
</comment>
<evidence type="ECO:0000256" key="8">
    <source>
        <dbReference type="SAM" id="Phobius"/>
    </source>
</evidence>
<dbReference type="GO" id="GO:0016746">
    <property type="term" value="F:acyltransferase activity"/>
    <property type="evidence" value="ECO:0007669"/>
    <property type="project" value="UniProtKB-KW"/>
</dbReference>
<dbReference type="InterPro" id="IPR028362">
    <property type="entry name" value="AlgI"/>
</dbReference>
<feature type="transmembrane region" description="Helical" evidence="8">
    <location>
        <begin position="80"/>
        <end position="101"/>
    </location>
</feature>
<feature type="transmembrane region" description="Helical" evidence="8">
    <location>
        <begin position="397"/>
        <end position="421"/>
    </location>
</feature>
<dbReference type="Pfam" id="PF03062">
    <property type="entry name" value="MBOAT"/>
    <property type="match status" value="1"/>
</dbReference>
<keyword evidence="7" id="KW-0808">Transferase</keyword>
<evidence type="ECO:0000256" key="2">
    <source>
        <dbReference type="ARBA" id="ARBA00010323"/>
    </source>
</evidence>
<keyword evidence="7" id="KW-0012">Acyltransferase</keyword>
<dbReference type="InterPro" id="IPR004299">
    <property type="entry name" value="MBOAT_fam"/>
</dbReference>
<feature type="transmembrane region" description="Helical" evidence="8">
    <location>
        <begin position="310"/>
        <end position="327"/>
    </location>
</feature>
<evidence type="ECO:0000313" key="9">
    <source>
        <dbReference type="EMBL" id="GGX27070.1"/>
    </source>
</evidence>
<dbReference type="PIRSF" id="PIRSF500217">
    <property type="entry name" value="AlgI"/>
    <property type="match status" value="1"/>
</dbReference>
<dbReference type="AlphaFoldDB" id="A0A918JY25"/>
<keyword evidence="4 8" id="KW-0812">Transmembrane</keyword>
<reference evidence="9 10" key="1">
    <citation type="journal article" date="2014" name="Int. J. Syst. Evol. Microbiol.">
        <title>Complete genome sequence of Corynebacterium casei LMG S-19264T (=DSM 44701T), isolated from a smear-ripened cheese.</title>
        <authorList>
            <consortium name="US DOE Joint Genome Institute (JGI-PGF)"/>
            <person name="Walter F."/>
            <person name="Albersmeier A."/>
            <person name="Kalinowski J."/>
            <person name="Ruckert C."/>
        </authorList>
    </citation>
    <scope>NUCLEOTIDE SEQUENCE [LARGE SCALE GENOMIC DNA]</scope>
    <source>
        <strain evidence="9 10">KCTC 12285</strain>
    </source>
</reference>